<evidence type="ECO:0000256" key="1">
    <source>
        <dbReference type="ARBA" id="ARBA00022475"/>
    </source>
</evidence>
<evidence type="ECO:0000256" key="4">
    <source>
        <dbReference type="ARBA" id="ARBA00023136"/>
    </source>
</evidence>
<dbReference type="PANTHER" id="PTHR22550:SF5">
    <property type="entry name" value="LEUCINE ZIPPER PROTEIN 4"/>
    <property type="match status" value="1"/>
</dbReference>
<evidence type="ECO:0000256" key="2">
    <source>
        <dbReference type="ARBA" id="ARBA00022692"/>
    </source>
</evidence>
<dbReference type="PANTHER" id="PTHR22550">
    <property type="entry name" value="SPORE GERMINATION PROTEIN"/>
    <property type="match status" value="1"/>
</dbReference>
<keyword evidence="1" id="KW-1003">Cell membrane</keyword>
<dbReference type="EMBL" id="UINC01016840">
    <property type="protein sequence ID" value="SVA69808.1"/>
    <property type="molecule type" value="Genomic_DNA"/>
</dbReference>
<feature type="domain" description="VWFA" evidence="6">
    <location>
        <begin position="76"/>
        <end position="279"/>
    </location>
</feature>
<organism evidence="7">
    <name type="scientific">marine metagenome</name>
    <dbReference type="NCBI Taxonomy" id="408172"/>
    <lineage>
        <taxon>unclassified sequences</taxon>
        <taxon>metagenomes</taxon>
        <taxon>ecological metagenomes</taxon>
    </lineage>
</organism>
<dbReference type="SMART" id="SM00327">
    <property type="entry name" value="VWA"/>
    <property type="match status" value="1"/>
</dbReference>
<keyword evidence="2 5" id="KW-0812">Transmembrane</keyword>
<evidence type="ECO:0000256" key="3">
    <source>
        <dbReference type="ARBA" id="ARBA00022989"/>
    </source>
</evidence>
<gene>
    <name evidence="7" type="ORF">METZ01_LOCUS122662</name>
</gene>
<dbReference type="PROSITE" id="PS50234">
    <property type="entry name" value="VWFA"/>
    <property type="match status" value="1"/>
</dbReference>
<dbReference type="AlphaFoldDB" id="A0A381XYG6"/>
<dbReference type="InterPro" id="IPR002035">
    <property type="entry name" value="VWF_A"/>
</dbReference>
<accession>A0A381XYG6</accession>
<sequence length="326" mass="36167">MVIILWAFEKVKGRSSRTIFPNASYGVQAEVSHRLDWKKKHWQSRLFLLGLAFLALAASGPQIGIRVRPVERKGVDLVIAFDTSISMDAEDVKPSRLSKAKFEIGQLILKLKGDRVAIIIFAGTSHLYLPLTTDYEAALLFLNEIDTQMIPTQGTAISTAMETAMTAFTNQDDKFKVMLLVTDGEDHEGQAMELANQAIKAGLEIHTVGVGSETGSLIPVRSKDGSSSDYKRDKEGKLITSLMNPSILKDLAASGNGQYFHFANNRDTHLDIAEAIESMEKRTISSHEYSEYDDRYQLVAFLALICLVSSFIMPTRPMPTSKMDNE</sequence>
<proteinExistence type="predicted"/>
<name>A0A381XYG6_9ZZZZ</name>
<evidence type="ECO:0000259" key="6">
    <source>
        <dbReference type="PROSITE" id="PS50234"/>
    </source>
</evidence>
<keyword evidence="4 5" id="KW-0472">Membrane</keyword>
<dbReference type="SUPFAM" id="SSF53300">
    <property type="entry name" value="vWA-like"/>
    <property type="match status" value="1"/>
</dbReference>
<dbReference type="Gene3D" id="3.40.50.410">
    <property type="entry name" value="von Willebrand factor, type A domain"/>
    <property type="match status" value="1"/>
</dbReference>
<keyword evidence="3 5" id="KW-1133">Transmembrane helix</keyword>
<protein>
    <recommendedName>
        <fullName evidence="6">VWFA domain-containing protein</fullName>
    </recommendedName>
</protein>
<dbReference type="InterPro" id="IPR050768">
    <property type="entry name" value="UPF0353/GerABKA_families"/>
</dbReference>
<dbReference type="Pfam" id="PF13519">
    <property type="entry name" value="VWA_2"/>
    <property type="match status" value="1"/>
</dbReference>
<dbReference type="InterPro" id="IPR036465">
    <property type="entry name" value="vWFA_dom_sf"/>
</dbReference>
<evidence type="ECO:0000313" key="7">
    <source>
        <dbReference type="EMBL" id="SVA69808.1"/>
    </source>
</evidence>
<feature type="transmembrane region" description="Helical" evidence="5">
    <location>
        <begin position="46"/>
        <end position="65"/>
    </location>
</feature>
<reference evidence="7" key="1">
    <citation type="submission" date="2018-05" db="EMBL/GenBank/DDBJ databases">
        <authorList>
            <person name="Lanie J.A."/>
            <person name="Ng W.-L."/>
            <person name="Kazmierczak K.M."/>
            <person name="Andrzejewski T.M."/>
            <person name="Davidsen T.M."/>
            <person name="Wayne K.J."/>
            <person name="Tettelin H."/>
            <person name="Glass J.I."/>
            <person name="Rusch D."/>
            <person name="Podicherti R."/>
            <person name="Tsui H.-C.T."/>
            <person name="Winkler M.E."/>
        </authorList>
    </citation>
    <scope>NUCLEOTIDE SEQUENCE</scope>
</reference>
<evidence type="ECO:0000256" key="5">
    <source>
        <dbReference type="SAM" id="Phobius"/>
    </source>
</evidence>